<dbReference type="PANTHER" id="PTHR10491:SF4">
    <property type="entry name" value="METHIONINE ADENOSYLTRANSFERASE 2 SUBUNIT BETA"/>
    <property type="match status" value="1"/>
</dbReference>
<reference evidence="2" key="1">
    <citation type="journal article" date="2023" name="Mol. Phylogenet. Evol.">
        <title>Genome-scale phylogeny and comparative genomics of the fungal order Sordariales.</title>
        <authorList>
            <person name="Hensen N."/>
            <person name="Bonometti L."/>
            <person name="Westerberg I."/>
            <person name="Brannstrom I.O."/>
            <person name="Guillou S."/>
            <person name="Cros-Aarteil S."/>
            <person name="Calhoun S."/>
            <person name="Haridas S."/>
            <person name="Kuo A."/>
            <person name="Mondo S."/>
            <person name="Pangilinan J."/>
            <person name="Riley R."/>
            <person name="LaButti K."/>
            <person name="Andreopoulos B."/>
            <person name="Lipzen A."/>
            <person name="Chen C."/>
            <person name="Yan M."/>
            <person name="Daum C."/>
            <person name="Ng V."/>
            <person name="Clum A."/>
            <person name="Steindorff A."/>
            <person name="Ohm R.A."/>
            <person name="Martin F."/>
            <person name="Silar P."/>
            <person name="Natvig D.O."/>
            <person name="Lalanne C."/>
            <person name="Gautier V."/>
            <person name="Ament-Velasquez S.L."/>
            <person name="Kruys A."/>
            <person name="Hutchinson M.I."/>
            <person name="Powell A.J."/>
            <person name="Barry K."/>
            <person name="Miller A.N."/>
            <person name="Grigoriev I.V."/>
            <person name="Debuchy R."/>
            <person name="Gladieux P."/>
            <person name="Hiltunen Thoren M."/>
            <person name="Johannesson H."/>
        </authorList>
    </citation>
    <scope>NUCLEOTIDE SEQUENCE</scope>
    <source>
        <strain evidence="2">PSN324</strain>
    </source>
</reference>
<name>A0AAV9I1W0_9PEZI</name>
<dbReference type="GO" id="GO:0048270">
    <property type="term" value="F:methionine adenosyltransferase regulator activity"/>
    <property type="evidence" value="ECO:0007669"/>
    <property type="project" value="TreeGrafter"/>
</dbReference>
<dbReference type="CDD" id="cd05254">
    <property type="entry name" value="dTDP_HR_like_SDR_e"/>
    <property type="match status" value="1"/>
</dbReference>
<proteinExistence type="predicted"/>
<evidence type="ECO:0000313" key="3">
    <source>
        <dbReference type="Proteomes" id="UP001321749"/>
    </source>
</evidence>
<dbReference type="InterPro" id="IPR036291">
    <property type="entry name" value="NAD(P)-bd_dom_sf"/>
</dbReference>
<dbReference type="GO" id="GO:0006556">
    <property type="term" value="P:S-adenosylmethionine biosynthetic process"/>
    <property type="evidence" value="ECO:0007669"/>
    <property type="project" value="TreeGrafter"/>
</dbReference>
<dbReference type="InterPro" id="IPR029903">
    <property type="entry name" value="RmlD-like-bd"/>
</dbReference>
<feature type="domain" description="RmlD-like substrate binding" evidence="1">
    <location>
        <begin position="6"/>
        <end position="297"/>
    </location>
</feature>
<dbReference type="Gene3D" id="3.40.50.720">
    <property type="entry name" value="NAD(P)-binding Rossmann-like Domain"/>
    <property type="match status" value="1"/>
</dbReference>
<sequence>MSTKTTLVTGATGLLGRQVVKAFAENGWTVKGTGFSRADGTSILKVDLGNADEVKRALGDLKPQVVVHCAANRFPDKVDKDPEGTRVINVEASRSIAQLCAERSILLIYISTDYVFPGKPGDAPYEADAEPAPTNLYGQTKLDGERAVLQEFKAAGKEGLGVVLRVPVLYGQANTNAESAVNCLVDTVLEAQKEGAKIKMDHWALRFPTNTEDVARVCHDVAVKYLEAGEKSTLPQILQFSSEDKWTKYEMCQFFAEVNGLPITRIEPNTEGNDPNASVQRPYDCHLSTKALKDLGINVATQDFVGWWKREFRAFRH</sequence>
<dbReference type="SUPFAM" id="SSF51735">
    <property type="entry name" value="NAD(P)-binding Rossmann-fold domains"/>
    <property type="match status" value="1"/>
</dbReference>
<evidence type="ECO:0000313" key="2">
    <source>
        <dbReference type="EMBL" id="KAK4467052.1"/>
    </source>
</evidence>
<dbReference type="InterPro" id="IPR005913">
    <property type="entry name" value="dTDP_dehydrorham_reduct"/>
</dbReference>
<dbReference type="GO" id="GO:0048269">
    <property type="term" value="C:methionine adenosyltransferase complex"/>
    <property type="evidence" value="ECO:0007669"/>
    <property type="project" value="TreeGrafter"/>
</dbReference>
<dbReference type="EMBL" id="MU864928">
    <property type="protein sequence ID" value="KAK4467052.1"/>
    <property type="molecule type" value="Genomic_DNA"/>
</dbReference>
<dbReference type="PANTHER" id="PTHR10491">
    <property type="entry name" value="DTDP-4-DEHYDRORHAMNOSE REDUCTASE"/>
    <property type="match status" value="1"/>
</dbReference>
<gene>
    <name evidence="2" type="ORF">QBC42DRAFT_744</name>
</gene>
<dbReference type="Pfam" id="PF04321">
    <property type="entry name" value="RmlD_sub_bind"/>
    <property type="match status" value="1"/>
</dbReference>
<reference evidence="2" key="2">
    <citation type="submission" date="2023-06" db="EMBL/GenBank/DDBJ databases">
        <authorList>
            <consortium name="Lawrence Berkeley National Laboratory"/>
            <person name="Mondo S.J."/>
            <person name="Hensen N."/>
            <person name="Bonometti L."/>
            <person name="Westerberg I."/>
            <person name="Brannstrom I.O."/>
            <person name="Guillou S."/>
            <person name="Cros-Aarteil S."/>
            <person name="Calhoun S."/>
            <person name="Haridas S."/>
            <person name="Kuo A."/>
            <person name="Pangilinan J."/>
            <person name="Riley R."/>
            <person name="Labutti K."/>
            <person name="Andreopoulos B."/>
            <person name="Lipzen A."/>
            <person name="Chen C."/>
            <person name="Yanf M."/>
            <person name="Daum C."/>
            <person name="Ng V."/>
            <person name="Clum A."/>
            <person name="Steindorff A."/>
            <person name="Ohm R."/>
            <person name="Martin F."/>
            <person name="Silar P."/>
            <person name="Natvig D."/>
            <person name="Lalanne C."/>
            <person name="Gautier V."/>
            <person name="Ament-Velasquez S.L."/>
            <person name="Kruys A."/>
            <person name="Hutchinson M.I."/>
            <person name="Powell A.J."/>
            <person name="Barry K."/>
            <person name="Miller A.N."/>
            <person name="Grigoriev I.V."/>
            <person name="Debuchy R."/>
            <person name="Gladieux P."/>
            <person name="Thoren M.H."/>
            <person name="Johannesson H."/>
        </authorList>
    </citation>
    <scope>NUCLEOTIDE SEQUENCE</scope>
    <source>
        <strain evidence="2">PSN324</strain>
    </source>
</reference>
<dbReference type="AlphaFoldDB" id="A0AAV9I1W0"/>
<comment type="caution">
    <text evidence="2">The sequence shown here is derived from an EMBL/GenBank/DDBJ whole genome shotgun (WGS) entry which is preliminary data.</text>
</comment>
<accession>A0AAV9I1W0</accession>
<protein>
    <recommendedName>
        <fullName evidence="1">RmlD-like substrate binding domain-containing protein</fullName>
    </recommendedName>
</protein>
<evidence type="ECO:0000259" key="1">
    <source>
        <dbReference type="Pfam" id="PF04321"/>
    </source>
</evidence>
<dbReference type="Proteomes" id="UP001321749">
    <property type="component" value="Unassembled WGS sequence"/>
</dbReference>
<organism evidence="2 3">
    <name type="scientific">Cladorrhinum samala</name>
    <dbReference type="NCBI Taxonomy" id="585594"/>
    <lineage>
        <taxon>Eukaryota</taxon>
        <taxon>Fungi</taxon>
        <taxon>Dikarya</taxon>
        <taxon>Ascomycota</taxon>
        <taxon>Pezizomycotina</taxon>
        <taxon>Sordariomycetes</taxon>
        <taxon>Sordariomycetidae</taxon>
        <taxon>Sordariales</taxon>
        <taxon>Podosporaceae</taxon>
        <taxon>Cladorrhinum</taxon>
    </lineage>
</organism>
<keyword evidence="3" id="KW-1185">Reference proteome</keyword>
<dbReference type="FunFam" id="3.40.50.720:FF:000357">
    <property type="entry name" value="Methionine adenosyltransferase 2 subunit beta"/>
    <property type="match status" value="1"/>
</dbReference>